<dbReference type="Proteomes" id="UP000234275">
    <property type="component" value="Unassembled WGS sequence"/>
</dbReference>
<evidence type="ECO:0000313" key="2">
    <source>
        <dbReference type="EMBL" id="PLB44088.1"/>
    </source>
</evidence>
<keyword evidence="3" id="KW-1185">Reference proteome</keyword>
<feature type="transmembrane region" description="Helical" evidence="1">
    <location>
        <begin position="132"/>
        <end position="151"/>
    </location>
</feature>
<gene>
    <name evidence="2" type="ORF">P170DRAFT_450302</name>
</gene>
<protein>
    <submittedName>
        <fullName evidence="2">Uncharacterized protein</fullName>
    </submittedName>
</protein>
<evidence type="ECO:0000256" key="1">
    <source>
        <dbReference type="SAM" id="Phobius"/>
    </source>
</evidence>
<evidence type="ECO:0000313" key="3">
    <source>
        <dbReference type="Proteomes" id="UP000234275"/>
    </source>
</evidence>
<accession>A0A2I2FTW4</accession>
<dbReference type="GeneID" id="36558810"/>
<dbReference type="EMBL" id="MSFO01000009">
    <property type="protein sequence ID" value="PLB44088.1"/>
    <property type="molecule type" value="Genomic_DNA"/>
</dbReference>
<keyword evidence="1" id="KW-0812">Transmembrane</keyword>
<feature type="transmembrane region" description="Helical" evidence="1">
    <location>
        <begin position="163"/>
        <end position="187"/>
    </location>
</feature>
<feature type="transmembrane region" description="Helical" evidence="1">
    <location>
        <begin position="272"/>
        <end position="292"/>
    </location>
</feature>
<dbReference type="RefSeq" id="XP_024699390.1">
    <property type="nucleotide sequence ID" value="XM_024851111.1"/>
</dbReference>
<dbReference type="VEuPathDB" id="FungiDB:P170DRAFT_450302"/>
<sequence length="350" mass="39915">MIGPNAQTPAVHYGSLFIFFGYLSLAIFLVFICFRPIYLRYQARQHQNDWAPPYRHRHLALFVFLAGLSLGTTWYHMIRLFAHSYNSWAASPDGLPYWGGETSLITRLGLWLHKTYVFQEAWETVSENPSRFWWSGQIFGWTIGWSLFLGITGRRYHIPHVWVFMLVAQGVSVSFAANLFFAAIIVSSQPNEKDVSLVWHPQLLYELGPVALSILYTVAVPTFAYKQGFMPILLVPHLLVFIPCVLGPRGSSVPAKPDKAQFNYTTQRYVKFLQYVAAVSVALQGYLTILMLQHMGTDVPHNNVARYLLDTMYVHPACSSVSWDVIMCTLSAFVWMIVHKFDMSQMLGGQ</sequence>
<feature type="transmembrane region" description="Helical" evidence="1">
    <location>
        <begin position="16"/>
        <end position="38"/>
    </location>
</feature>
<proteinExistence type="predicted"/>
<organism evidence="2 3">
    <name type="scientific">Aspergillus steynii IBT 23096</name>
    <dbReference type="NCBI Taxonomy" id="1392250"/>
    <lineage>
        <taxon>Eukaryota</taxon>
        <taxon>Fungi</taxon>
        <taxon>Dikarya</taxon>
        <taxon>Ascomycota</taxon>
        <taxon>Pezizomycotina</taxon>
        <taxon>Eurotiomycetes</taxon>
        <taxon>Eurotiomycetidae</taxon>
        <taxon>Eurotiales</taxon>
        <taxon>Aspergillaceae</taxon>
        <taxon>Aspergillus</taxon>
        <taxon>Aspergillus subgen. Circumdati</taxon>
    </lineage>
</organism>
<keyword evidence="1" id="KW-1133">Transmembrane helix</keyword>
<dbReference type="AlphaFoldDB" id="A0A2I2FTW4"/>
<reference evidence="2 3" key="1">
    <citation type="submission" date="2016-12" db="EMBL/GenBank/DDBJ databases">
        <title>The genomes of Aspergillus section Nigri reveals drivers in fungal speciation.</title>
        <authorList>
            <consortium name="DOE Joint Genome Institute"/>
            <person name="Vesth T.C."/>
            <person name="Nybo J."/>
            <person name="Theobald S."/>
            <person name="Brandl J."/>
            <person name="Frisvad J.C."/>
            <person name="Nielsen K.F."/>
            <person name="Lyhne E.K."/>
            <person name="Kogle M.E."/>
            <person name="Kuo A."/>
            <person name="Riley R."/>
            <person name="Clum A."/>
            <person name="Nolan M."/>
            <person name="Lipzen A."/>
            <person name="Salamov A."/>
            <person name="Henrissat B."/>
            <person name="Wiebenga A."/>
            <person name="De Vries R.P."/>
            <person name="Grigoriev I.V."/>
            <person name="Mortensen U.H."/>
            <person name="Andersen M.R."/>
            <person name="Baker S.E."/>
        </authorList>
    </citation>
    <scope>NUCLEOTIDE SEQUENCE [LARGE SCALE GENOMIC DNA]</scope>
    <source>
        <strain evidence="2 3">IBT 23096</strain>
    </source>
</reference>
<name>A0A2I2FTW4_9EURO</name>
<feature type="transmembrane region" description="Helical" evidence="1">
    <location>
        <begin position="313"/>
        <end position="338"/>
    </location>
</feature>
<dbReference type="OrthoDB" id="2126185at2759"/>
<comment type="caution">
    <text evidence="2">The sequence shown here is derived from an EMBL/GenBank/DDBJ whole genome shotgun (WGS) entry which is preliminary data.</text>
</comment>
<feature type="transmembrane region" description="Helical" evidence="1">
    <location>
        <begin position="207"/>
        <end position="225"/>
    </location>
</feature>
<feature type="transmembrane region" description="Helical" evidence="1">
    <location>
        <begin position="59"/>
        <end position="78"/>
    </location>
</feature>
<keyword evidence="1" id="KW-0472">Membrane</keyword>